<reference evidence="1 2" key="1">
    <citation type="journal article" date="2024" name="Nat. Commun.">
        <title>Phylogenomics reveals the evolutionary origins of lichenization in chlorophyte algae.</title>
        <authorList>
            <person name="Puginier C."/>
            <person name="Libourel C."/>
            <person name="Otte J."/>
            <person name="Skaloud P."/>
            <person name="Haon M."/>
            <person name="Grisel S."/>
            <person name="Petersen M."/>
            <person name="Berrin J.G."/>
            <person name="Delaux P.M."/>
            <person name="Dal Grande F."/>
            <person name="Keller J."/>
        </authorList>
    </citation>
    <scope>NUCLEOTIDE SEQUENCE [LARGE SCALE GENOMIC DNA]</scope>
    <source>
        <strain evidence="1 2">SAG 2523</strain>
    </source>
</reference>
<dbReference type="Proteomes" id="UP001485043">
    <property type="component" value="Unassembled WGS sequence"/>
</dbReference>
<name>A0AAW1SP48_9CHLO</name>
<accession>A0AAW1SP48</accession>
<keyword evidence="2" id="KW-1185">Reference proteome</keyword>
<dbReference type="EMBL" id="JALJOV010001191">
    <property type="protein sequence ID" value="KAK9852363.1"/>
    <property type="molecule type" value="Genomic_DNA"/>
</dbReference>
<comment type="caution">
    <text evidence="1">The sequence shown here is derived from an EMBL/GenBank/DDBJ whole genome shotgun (WGS) entry which is preliminary data.</text>
</comment>
<organism evidence="1 2">
    <name type="scientific">Apatococcus fuscideae</name>
    <dbReference type="NCBI Taxonomy" id="2026836"/>
    <lineage>
        <taxon>Eukaryota</taxon>
        <taxon>Viridiplantae</taxon>
        <taxon>Chlorophyta</taxon>
        <taxon>core chlorophytes</taxon>
        <taxon>Trebouxiophyceae</taxon>
        <taxon>Chlorellales</taxon>
        <taxon>Chlorellaceae</taxon>
        <taxon>Apatococcus</taxon>
    </lineage>
</organism>
<gene>
    <name evidence="1" type="ORF">WJX84_002013</name>
</gene>
<evidence type="ECO:0000313" key="1">
    <source>
        <dbReference type="EMBL" id="KAK9852363.1"/>
    </source>
</evidence>
<sequence>MPRARINDKLKADRPREGPARTVKSWLGVLVAGSLFPAANLLKRLQILDTGTLKSRNGQEGEVVYGEDRPVKLPLKEATCW</sequence>
<protein>
    <submittedName>
        <fullName evidence="1">Uncharacterized protein</fullName>
    </submittedName>
</protein>
<evidence type="ECO:0000313" key="2">
    <source>
        <dbReference type="Proteomes" id="UP001485043"/>
    </source>
</evidence>
<proteinExistence type="predicted"/>
<dbReference type="AlphaFoldDB" id="A0AAW1SP48"/>